<gene>
    <name evidence="1" type="ORF">Hyperionvirus4_145</name>
</gene>
<reference evidence="1" key="1">
    <citation type="submission" date="2018-10" db="EMBL/GenBank/DDBJ databases">
        <title>Hidden diversity of soil giant viruses.</title>
        <authorList>
            <person name="Schulz F."/>
            <person name="Alteio L."/>
            <person name="Goudeau D."/>
            <person name="Ryan E.M."/>
            <person name="Malmstrom R.R."/>
            <person name="Blanchard J."/>
            <person name="Woyke T."/>
        </authorList>
    </citation>
    <scope>NUCLEOTIDE SEQUENCE</scope>
    <source>
        <strain evidence="1">HYV1</strain>
    </source>
</reference>
<name>A0A3G5A7D5_9VIRU</name>
<evidence type="ECO:0000313" key="1">
    <source>
        <dbReference type="EMBL" id="AYV83180.1"/>
    </source>
</evidence>
<accession>A0A3G5A7D5</accession>
<sequence>MIDSLKLIEKYFITKNKKFINVTELVNYNNRESYVRKFSNMTFVVGIFTKTLDNFRLFSGSNDACLIYDGRCLNFSLEEKCKPQLNEKFIFLLDVFLDNITSGYNIMESLVINGPAKCKDARDSLEPYLIPELSSIVLDYFCETTTLLLLTELENSECSIKYFSRSFKEIDNYILYIPKKMILFNEEKYISKMDMWTNNRGEIIYQRSHYDPRVACHILDFLLDIKEHNIRKEWATDDKLMDFHEEQINLPNSDHNDNVWWDNHPDMEERSTDIPEYKKRQIKLFQGKIGGDRWSMIVPIGSDASKYIK</sequence>
<proteinExistence type="predicted"/>
<protein>
    <submittedName>
        <fullName evidence="1">Uncharacterized protein</fullName>
    </submittedName>
</protein>
<dbReference type="EMBL" id="MK072386">
    <property type="protein sequence ID" value="AYV83180.1"/>
    <property type="molecule type" value="Genomic_DNA"/>
</dbReference>
<organism evidence="1">
    <name type="scientific">Hyperionvirus sp</name>
    <dbReference type="NCBI Taxonomy" id="2487770"/>
    <lineage>
        <taxon>Viruses</taxon>
        <taxon>Varidnaviria</taxon>
        <taxon>Bamfordvirae</taxon>
        <taxon>Nucleocytoviricota</taxon>
        <taxon>Megaviricetes</taxon>
        <taxon>Imitervirales</taxon>
        <taxon>Mimiviridae</taxon>
        <taxon>Klosneuvirinae</taxon>
    </lineage>
</organism>